<comment type="caution">
    <text evidence="1">The sequence shown here is derived from an EMBL/GenBank/DDBJ whole genome shotgun (WGS) entry which is preliminary data.</text>
</comment>
<evidence type="ECO:0000313" key="2">
    <source>
        <dbReference type="Proteomes" id="UP000195101"/>
    </source>
</evidence>
<dbReference type="AlphaFoldDB" id="A0A251YGY4"/>
<gene>
    <name evidence="1" type="ORF">BFL37_12680</name>
</gene>
<sequence>MTLTAILPSLRRSIPDPLAAALWPSGTAATTTDLRVGDVSLVALAAERGTPCATTAAAVEPGSSGRASRTASASAVVLRILAVAPATADTPRAMLVDADIAGLVCAWGEARLIGRASTAAARPAEISGAAVRLPADVAAGDLVVVPVPGAVEVRGIRVVDAAAPVVVPRAAGPATAPARVGVPLTVPELTTAR</sequence>
<name>A0A251YGY4_9MICO</name>
<organism evidence="1 2">
    <name type="scientific">Clavibacter michiganensis</name>
    <dbReference type="NCBI Taxonomy" id="28447"/>
    <lineage>
        <taxon>Bacteria</taxon>
        <taxon>Bacillati</taxon>
        <taxon>Actinomycetota</taxon>
        <taxon>Actinomycetes</taxon>
        <taxon>Micrococcales</taxon>
        <taxon>Microbacteriaceae</taxon>
        <taxon>Clavibacter</taxon>
    </lineage>
</organism>
<reference evidence="1 2" key="1">
    <citation type="submission" date="2016-08" db="EMBL/GenBank/DDBJ databases">
        <title>Genome sequence of Clavibacter michiganensis spp strain CFBP8019.</title>
        <authorList>
            <person name="Thapa S.P."/>
            <person name="Coaker G."/>
            <person name="Jacques M.-A."/>
        </authorList>
    </citation>
    <scope>NUCLEOTIDE SEQUENCE [LARGE SCALE GENOMIC DNA]</scope>
    <source>
        <strain evidence="1">CFBP8019</strain>
    </source>
</reference>
<keyword evidence="2" id="KW-1185">Reference proteome</keyword>
<protein>
    <submittedName>
        <fullName evidence="1">Uncharacterized protein</fullName>
    </submittedName>
</protein>
<accession>A0A251YGY4</accession>
<evidence type="ECO:0000313" key="1">
    <source>
        <dbReference type="EMBL" id="OUE23515.1"/>
    </source>
</evidence>
<dbReference type="Proteomes" id="UP000195101">
    <property type="component" value="Unassembled WGS sequence"/>
</dbReference>
<dbReference type="EMBL" id="MDJZ01000017">
    <property type="protein sequence ID" value="OUE23515.1"/>
    <property type="molecule type" value="Genomic_DNA"/>
</dbReference>
<proteinExistence type="predicted"/>
<dbReference type="RefSeq" id="WP_086515473.1">
    <property type="nucleotide sequence ID" value="NZ_MDJZ01000017.1"/>
</dbReference>
<dbReference type="OrthoDB" id="4578191at2"/>